<dbReference type="PANTHER" id="PTHR13593:SF113">
    <property type="entry name" value="SI:DKEY-266F7.9"/>
    <property type="match status" value="1"/>
</dbReference>
<evidence type="ECO:0000313" key="3">
    <source>
        <dbReference type="Proteomes" id="UP000018144"/>
    </source>
</evidence>
<dbReference type="Pfam" id="PF00388">
    <property type="entry name" value="PI-PLC-X"/>
    <property type="match status" value="1"/>
</dbReference>
<dbReference type="AlphaFoldDB" id="U4L058"/>
<dbReference type="Gene3D" id="3.20.20.190">
    <property type="entry name" value="Phosphatidylinositol (PI) phosphodiesterase"/>
    <property type="match status" value="1"/>
</dbReference>
<proteinExistence type="predicted"/>
<keyword evidence="3" id="KW-1185">Reference proteome</keyword>
<dbReference type="SUPFAM" id="SSF51695">
    <property type="entry name" value="PLC-like phosphodiesterases"/>
    <property type="match status" value="1"/>
</dbReference>
<dbReference type="CDD" id="cd08586">
    <property type="entry name" value="PI-PLCc_BcPLC_like"/>
    <property type="match status" value="1"/>
</dbReference>
<feature type="domain" description="Phosphatidylinositol-specific phospholipase C X" evidence="1">
    <location>
        <begin position="181"/>
        <end position="325"/>
    </location>
</feature>
<sequence>MPSPTLTIRNLTSNKLHIIQTTRIPAPAPPKPAPITKSNLTNVSNLGHHVTHNFTSLLRRTPVTALIPVPTPTSSAIAAAAAAAEVRDILIIIPPYGKSGTGMNLDEDTLRFEFETRKVGGGDHIRKFRFEIKFASKLELQIHPLGDVGDMSLTGIYHRSRGHLAIVSNASLESWMGKLRDDTHLGRLSMPGTHNSPTCHTALPSVRCQAVSVTEQLRNGVRFLDIRVQPGGKELELVHGAFPIALSGKKLLRDVMNECYAFLDRNRSETIIVSLKREGTGKTNDQSFSKDIKRDVIDKRSGSWFTEPRIPKLGEARGKCILFRRYDIDDSLRGDNEGRGHGIDAANWAYNTPNYTTPSGICVQDFCEVAETENINKKVQYVKEHLERSCEEISVAERENRDPPLFVNFLSASNFWKVGCWPDRIAEKINPQVCEHLAVDHRVENGKAGTGVVIYDFVGDDGNWAVTKLVVGMNGGLLI</sequence>
<dbReference type="PROSITE" id="PS50007">
    <property type="entry name" value="PIPLC_X_DOMAIN"/>
    <property type="match status" value="1"/>
</dbReference>
<dbReference type="InterPro" id="IPR051057">
    <property type="entry name" value="PI-PLC_domain"/>
</dbReference>
<reference evidence="2 3" key="1">
    <citation type="journal article" date="2013" name="PLoS Genet.">
        <title>The genome and development-dependent transcriptomes of Pyronema confluens: a window into fungal evolution.</title>
        <authorList>
            <person name="Traeger S."/>
            <person name="Altegoer F."/>
            <person name="Freitag M."/>
            <person name="Gabaldon T."/>
            <person name="Kempken F."/>
            <person name="Kumar A."/>
            <person name="Marcet-Houben M."/>
            <person name="Poggeler S."/>
            <person name="Stajich J.E."/>
            <person name="Nowrousian M."/>
        </authorList>
    </citation>
    <scope>NUCLEOTIDE SEQUENCE [LARGE SCALE GENOMIC DNA]</scope>
    <source>
        <strain evidence="3">CBS 100304</strain>
        <tissue evidence="2">Vegetative mycelium</tissue>
    </source>
</reference>
<dbReference type="SMART" id="SM00148">
    <property type="entry name" value="PLCXc"/>
    <property type="match status" value="1"/>
</dbReference>
<evidence type="ECO:0000313" key="2">
    <source>
        <dbReference type="EMBL" id="CCX07909.1"/>
    </source>
</evidence>
<accession>U4L058</accession>
<organism evidence="2 3">
    <name type="scientific">Pyronema omphalodes (strain CBS 100304)</name>
    <name type="common">Pyronema confluens</name>
    <dbReference type="NCBI Taxonomy" id="1076935"/>
    <lineage>
        <taxon>Eukaryota</taxon>
        <taxon>Fungi</taxon>
        <taxon>Dikarya</taxon>
        <taxon>Ascomycota</taxon>
        <taxon>Pezizomycotina</taxon>
        <taxon>Pezizomycetes</taxon>
        <taxon>Pezizales</taxon>
        <taxon>Pyronemataceae</taxon>
        <taxon>Pyronema</taxon>
    </lineage>
</organism>
<dbReference type="OrthoDB" id="1046782at2759"/>
<protein>
    <submittedName>
        <fullName evidence="2">Similar to 1-phosphatidylinositol phosphodiesterase acc. no. P14262</fullName>
    </submittedName>
</protein>
<dbReference type="EMBL" id="HF935382">
    <property type="protein sequence ID" value="CCX07909.1"/>
    <property type="molecule type" value="Genomic_DNA"/>
</dbReference>
<gene>
    <name evidence="2" type="ORF">PCON_07498</name>
</gene>
<dbReference type="OMA" id="VCEHLAV"/>
<dbReference type="GO" id="GO:0006629">
    <property type="term" value="P:lipid metabolic process"/>
    <property type="evidence" value="ECO:0007669"/>
    <property type="project" value="InterPro"/>
</dbReference>
<dbReference type="InterPro" id="IPR000909">
    <property type="entry name" value="PLipase_C_PInositol-sp_X_dom"/>
</dbReference>
<dbReference type="Proteomes" id="UP000018144">
    <property type="component" value="Unassembled WGS sequence"/>
</dbReference>
<dbReference type="eggNOG" id="ENOG502QUGH">
    <property type="taxonomic scope" value="Eukaryota"/>
</dbReference>
<evidence type="ECO:0000259" key="1">
    <source>
        <dbReference type="SMART" id="SM00148"/>
    </source>
</evidence>
<dbReference type="InterPro" id="IPR017946">
    <property type="entry name" value="PLC-like_Pdiesterase_TIM-brl"/>
</dbReference>
<dbReference type="PANTHER" id="PTHR13593">
    <property type="match status" value="1"/>
</dbReference>
<name>U4L058_PYROM</name>
<dbReference type="GO" id="GO:0008081">
    <property type="term" value="F:phosphoric diester hydrolase activity"/>
    <property type="evidence" value="ECO:0007669"/>
    <property type="project" value="InterPro"/>
</dbReference>